<name>A0A659R5S9_SALET</name>
<reference evidence="3 4" key="1">
    <citation type="submission" date="2018-03" db="EMBL/GenBank/DDBJ databases">
        <title>Non-Typhoidal Salmonella genome sequencing and assembly.</title>
        <authorList>
            <person name="Matchawe C."/>
        </authorList>
    </citation>
    <scope>NUCLEOTIDE SEQUENCE [LARGE SCALE GENOMIC DNA]</scope>
    <source>
        <strain evidence="2 4">32evb</strain>
        <strain evidence="1 3">98se</strain>
    </source>
</reference>
<organism evidence="2 4">
    <name type="scientific">Salmonella enterica I</name>
    <dbReference type="NCBI Taxonomy" id="59201"/>
    <lineage>
        <taxon>Bacteria</taxon>
        <taxon>Pseudomonadati</taxon>
        <taxon>Pseudomonadota</taxon>
        <taxon>Gammaproteobacteria</taxon>
        <taxon>Enterobacterales</taxon>
        <taxon>Enterobacteriaceae</taxon>
        <taxon>Salmonella</taxon>
    </lineage>
</organism>
<gene>
    <name evidence="1" type="ORF">C9E93_09335</name>
    <name evidence="2" type="ORF">C9F05_16905</name>
</gene>
<comment type="caution">
    <text evidence="2">The sequence shown here is derived from an EMBL/GenBank/DDBJ whole genome shotgun (WGS) entry which is preliminary data.</text>
</comment>
<dbReference type="EMBL" id="PYJV01000058">
    <property type="protein sequence ID" value="TGC39884.1"/>
    <property type="molecule type" value="Genomic_DNA"/>
</dbReference>
<dbReference type="Proteomes" id="UP000297783">
    <property type="component" value="Unassembled WGS sequence"/>
</dbReference>
<evidence type="ECO:0000313" key="3">
    <source>
        <dbReference type="Proteomes" id="UP000297783"/>
    </source>
</evidence>
<protein>
    <submittedName>
        <fullName evidence="2">Uncharacterized protein</fullName>
    </submittedName>
</protein>
<accession>A0A659R5S9</accession>
<dbReference type="Proteomes" id="UP000298415">
    <property type="component" value="Unassembled WGS sequence"/>
</dbReference>
<dbReference type="AlphaFoldDB" id="A0A659R5S9"/>
<proteinExistence type="predicted"/>
<evidence type="ECO:0000313" key="4">
    <source>
        <dbReference type="Proteomes" id="UP000298415"/>
    </source>
</evidence>
<evidence type="ECO:0000313" key="1">
    <source>
        <dbReference type="EMBL" id="TGC39884.1"/>
    </source>
</evidence>
<dbReference type="EMBL" id="PYKE01000252">
    <property type="protein sequence ID" value="TGC96762.1"/>
    <property type="molecule type" value="Genomic_DNA"/>
</dbReference>
<feature type="non-terminal residue" evidence="2">
    <location>
        <position position="1"/>
    </location>
</feature>
<evidence type="ECO:0000313" key="2">
    <source>
        <dbReference type="EMBL" id="TGC96762.1"/>
    </source>
</evidence>
<sequence>QVSLRVLFNFPQIKLLNPKLKCLQSNKNLCFPKKEPVIRFAAHLSASQVWVVVWVETRLALTAVTSLVAETC</sequence>